<evidence type="ECO:0000313" key="3">
    <source>
        <dbReference type="Proteomes" id="UP000261817"/>
    </source>
</evidence>
<protein>
    <submittedName>
        <fullName evidence="2">Internal virion protein</fullName>
    </submittedName>
</protein>
<keyword evidence="3" id="KW-1185">Reference proteome</keyword>
<dbReference type="GO" id="GO:0004040">
    <property type="term" value="F:amidase activity"/>
    <property type="evidence" value="ECO:0007669"/>
    <property type="project" value="InterPro"/>
</dbReference>
<organism evidence="2 3">
    <name type="scientific">Curvibacter phage P26059B</name>
    <dbReference type="NCBI Taxonomy" id="1983784"/>
    <lineage>
        <taxon>Viruses</taxon>
        <taxon>Duplodnaviria</taxon>
        <taxon>Heunggongvirae</taxon>
        <taxon>Uroviricota</taxon>
        <taxon>Caudoviricetes</taxon>
        <taxon>Autographivirales</taxon>
        <taxon>Autonotataviridae</taxon>
        <taxon>Kalppathivirus</taxon>
        <taxon>Kalppathivirus P26059B</taxon>
    </lineage>
</organism>
<dbReference type="EMBL" id="KY981272">
    <property type="protein sequence ID" value="ASJ79282.1"/>
    <property type="molecule type" value="Genomic_DNA"/>
</dbReference>
<feature type="domain" description="Mannosyl-glycoprotein endo-beta-N-acetylglucosamidase-like" evidence="1">
    <location>
        <begin position="10"/>
        <end position="126"/>
    </location>
</feature>
<proteinExistence type="predicted"/>
<dbReference type="Proteomes" id="UP000261817">
    <property type="component" value="Segment"/>
</dbReference>
<reference evidence="2 3" key="1">
    <citation type="journal article" date="2018" name="Sci. Rep.">
        <title>Genomic and ecological study of two distinctive freshwater bacteriophages infecting a Comamonadaceae bacterium.</title>
        <authorList>
            <person name="Moon K."/>
            <person name="Kang I."/>
            <person name="Kim S."/>
            <person name="Kim S.J."/>
            <person name="Cho J.C."/>
        </authorList>
    </citation>
    <scope>NUCLEOTIDE SEQUENCE [LARGE SCALE GENOMIC DNA]</scope>
</reference>
<evidence type="ECO:0000313" key="2">
    <source>
        <dbReference type="EMBL" id="ASJ79282.1"/>
    </source>
</evidence>
<accession>A0A384UH19</accession>
<dbReference type="Pfam" id="PF01832">
    <property type="entry name" value="Glucosaminidase"/>
    <property type="match status" value="1"/>
</dbReference>
<name>A0A384UH19_9CAUD</name>
<dbReference type="Gene3D" id="1.10.530.10">
    <property type="match status" value="1"/>
</dbReference>
<evidence type="ECO:0000259" key="1">
    <source>
        <dbReference type="Pfam" id="PF01832"/>
    </source>
</evidence>
<sequence length="1577" mass="170881">MTNPYLELVARLETQGGKKSIKGPNGEDSNNPYNIKLSAAERKAGVLGYNAVDTAEGSNDPYKVFANRAEADTAFMGLMERRYPEAHAAMQEPWGPESITKFATGLKKRGYATDPDYVNKLVKVGASINGDGFVPAAKKVDVRQQELDAVLNSYIVRPADDKALRLANARREADNFAQQISAENQPTGFERFGAAMTGNTDSQIFKGVKEMLFGPKYERQAGYVPDATLLPSGADSRLVNDYKLAGSQAEADSILEDARAEQERVKAAMSGGVASGIALTFAAEIPTLSNLLPSVAAAKVARLAGLANSVQLMAEGRKATAVGAAIAENVASGTVVEAVRQGVTGQYSLADLGIAAAADVAFGLGTSALAARGAGQALHAAAVRGEVDRYTGLVERAKRELGDTASPEDLRTRADALYKADLENVVKQADTHDVPVERKLLNVVEETPEQAGQQSVAGRVGGGTGDPLPEAIAPVAKFETNVVAGWENNFVPGGRFAKTIAEYTDGTIPDLKALKAKGAGIHASGAETPETRQTVMAVQSLAKRFFPDSTISLHFGEVPYAGGFAHAKIGQVNDKMALIRVDPELKPDQMIRAAVHEVGHFVFNREVGKLGSDDLDKLKSAYKAFQDEALGPSIDGNKARAMRYSITNVDQNNRREFTTKPTTKYDLSFDEFAAEQFVKYVDKDVLGENKLGLTASVVNVVKAAIEKVLMLFKAAKREGVGVSEEFETFFDSLFTGRATKADGGVELAEGPMSADQMSTPAKAVKSVAAIQTDPDTARLGLSTLPVETDADRANVKQMLELHKRAEAWAVKNPKDAEYNKRVKNLADNNIFNVASTGLIMLKSESPLVRLIASELLEDASGVQKGRKDTAAISKFLTERAVMGNAINDVQTAYDFWKKDKQGAGLWEDMVGGKHWEEFNKLVASEIEARRLAKGPVSTDANIKAATDSLEAGYTRAATQQRKAKTLGWASLPESSVGYMPHKMSPRAVMAMTNEQQQILHTALTDQFITVEGWDASFSDMLASKYMKRIRDRAMGDYGSVVGGNSQGAADIVQDALIAMHLSADEIRAHMVNYTKGAANFTKGRVELDLNKVYTTSTGTFRLLDVFETNQIELLRSQAGRVSGEVALAKYGVYGKPGLQVLRDAMRYGEDGKKASMREMEAFDQIAAEFMNEPFGSHTGKFLERAMAANTLVRLGGIAFNQLAETINGVFHVGAARALESVTSIGRLRSEIKDLAAGKAVDNPIIGSIELVGGAEFGTDAYKFVMPFDSPDHAYPTYGRDTLTLTDRLLRGGNHLQSKLSGWRTIHSAQQRGMAEQIVHKMMRYVREGKDDIALRDFGITEEVQKYLSDNLDKVATFDGNRLVRFEADKLPEGPLREQVIQSVWRGTQQIIQGTYIGERGKWAHDGFMKVLTQFRSFSLTSMEKQWGRQRNQRGTYAAFGMAMGAMSIAAPIYAARVYASSIGREDQQEYLDRQLTPQNVARATLNYIALSGMAGDFIDLMTALAPDSVKEATGFNPMGSTGKEADLVGNYVLPSASLVNDGFKWLQSPTDVDDVAKILPMSRLPFLVPLMNAAKED</sequence>
<gene>
    <name evidence="2" type="ORF">P26059B_0006</name>
</gene>
<dbReference type="InterPro" id="IPR002901">
    <property type="entry name" value="MGlyc_endo_b_GlcNAc-like_dom"/>
</dbReference>